<dbReference type="PANTHER" id="PTHR44591:SF3">
    <property type="entry name" value="RESPONSE REGULATORY DOMAIN-CONTAINING PROTEIN"/>
    <property type="match status" value="1"/>
</dbReference>
<evidence type="ECO:0000256" key="2">
    <source>
        <dbReference type="PROSITE-ProRule" id="PRU00169"/>
    </source>
</evidence>
<evidence type="ECO:0000313" key="4">
    <source>
        <dbReference type="EMBL" id="OPX18663.1"/>
    </source>
</evidence>
<accession>A0A1V4QH30</accession>
<name>A0A1V4QH30_UNCW3</name>
<dbReference type="AlphaFoldDB" id="A0A1V4QH30"/>
<dbReference type="EMBL" id="MUKB01000001">
    <property type="protein sequence ID" value="OPX18663.1"/>
    <property type="molecule type" value="Genomic_DNA"/>
</dbReference>
<dbReference type="SMART" id="SM00448">
    <property type="entry name" value="REC"/>
    <property type="match status" value="1"/>
</dbReference>
<gene>
    <name evidence="4" type="ORF">BXT86_00125</name>
</gene>
<dbReference type="InterPro" id="IPR001789">
    <property type="entry name" value="Sig_transdc_resp-reg_receiver"/>
</dbReference>
<dbReference type="GO" id="GO:0000160">
    <property type="term" value="P:phosphorelay signal transduction system"/>
    <property type="evidence" value="ECO:0007669"/>
    <property type="project" value="InterPro"/>
</dbReference>
<protein>
    <recommendedName>
        <fullName evidence="3">Response regulatory domain-containing protein</fullName>
    </recommendedName>
</protein>
<sequence>MDKKRILICDDEESIRLLLSEALKDDYEVVETGDGHDALRMVTKEHFDLLVIDIKMPQMHGIEAIERIRARNNKIPIIVCTAYQRLEDDIVLKTSDVGAFFSKPIDIKEFKQKVFEMIGV</sequence>
<organism evidence="4 5">
    <name type="scientific">candidate division WOR-3 bacterium 4484_100</name>
    <dbReference type="NCBI Taxonomy" id="1936077"/>
    <lineage>
        <taxon>Bacteria</taxon>
        <taxon>Bacteria division WOR-3</taxon>
    </lineage>
</organism>
<dbReference type="PROSITE" id="PS50110">
    <property type="entry name" value="RESPONSE_REGULATORY"/>
    <property type="match status" value="1"/>
</dbReference>
<comment type="caution">
    <text evidence="4">The sequence shown here is derived from an EMBL/GenBank/DDBJ whole genome shotgun (WGS) entry which is preliminary data.</text>
</comment>
<dbReference type="Gene3D" id="3.40.50.2300">
    <property type="match status" value="1"/>
</dbReference>
<feature type="domain" description="Response regulatory" evidence="3">
    <location>
        <begin position="5"/>
        <end position="118"/>
    </location>
</feature>
<keyword evidence="1 2" id="KW-0597">Phosphoprotein</keyword>
<dbReference type="SUPFAM" id="SSF52172">
    <property type="entry name" value="CheY-like"/>
    <property type="match status" value="1"/>
</dbReference>
<dbReference type="InterPro" id="IPR011006">
    <property type="entry name" value="CheY-like_superfamily"/>
</dbReference>
<feature type="modified residue" description="4-aspartylphosphate" evidence="2">
    <location>
        <position position="53"/>
    </location>
</feature>
<proteinExistence type="predicted"/>
<evidence type="ECO:0000256" key="1">
    <source>
        <dbReference type="ARBA" id="ARBA00022553"/>
    </source>
</evidence>
<reference evidence="5" key="1">
    <citation type="submission" date="2017-01" db="EMBL/GenBank/DDBJ databases">
        <title>Novel pathways for hydrocarbon cycling and metabolic interdependencies in hydrothermal sediment communities.</title>
        <authorList>
            <person name="Dombrowski N."/>
            <person name="Seitz K."/>
            <person name="Teske A."/>
            <person name="Baker B."/>
        </authorList>
    </citation>
    <scope>NUCLEOTIDE SEQUENCE [LARGE SCALE GENOMIC DNA]</scope>
</reference>
<dbReference type="Pfam" id="PF00072">
    <property type="entry name" value="Response_reg"/>
    <property type="match status" value="1"/>
</dbReference>
<dbReference type="InterPro" id="IPR050595">
    <property type="entry name" value="Bact_response_regulator"/>
</dbReference>
<evidence type="ECO:0000313" key="5">
    <source>
        <dbReference type="Proteomes" id="UP000191663"/>
    </source>
</evidence>
<dbReference type="Proteomes" id="UP000191663">
    <property type="component" value="Unassembled WGS sequence"/>
</dbReference>
<evidence type="ECO:0000259" key="3">
    <source>
        <dbReference type="PROSITE" id="PS50110"/>
    </source>
</evidence>
<dbReference type="PANTHER" id="PTHR44591">
    <property type="entry name" value="STRESS RESPONSE REGULATOR PROTEIN 1"/>
    <property type="match status" value="1"/>
</dbReference>